<dbReference type="OrthoDB" id="272512at2759"/>
<dbReference type="GO" id="GO:0008654">
    <property type="term" value="P:phospholipid biosynthetic process"/>
    <property type="evidence" value="ECO:0007669"/>
    <property type="project" value="UniProtKB-KW"/>
</dbReference>
<evidence type="ECO:0000256" key="12">
    <source>
        <dbReference type="ARBA" id="ARBA00023315"/>
    </source>
</evidence>
<dbReference type="InterPro" id="IPR011992">
    <property type="entry name" value="EF-hand-dom_pair"/>
</dbReference>
<comment type="pathway">
    <text evidence="13">Phospholipid metabolism.</text>
</comment>
<comment type="pathway">
    <text evidence="2">Lipid metabolism; phospholipid metabolism.</text>
</comment>
<evidence type="ECO:0000313" key="17">
    <source>
        <dbReference type="Proteomes" id="UP000504623"/>
    </source>
</evidence>
<evidence type="ECO:0000256" key="10">
    <source>
        <dbReference type="ARBA" id="ARBA00023209"/>
    </source>
</evidence>
<keyword evidence="11" id="KW-1208">Phospholipid metabolism</keyword>
<organism evidence="17 18">
    <name type="scientific">Chrysochloris asiatica</name>
    <name type="common">Cape golden mole</name>
    <dbReference type="NCBI Taxonomy" id="185453"/>
    <lineage>
        <taxon>Eukaryota</taxon>
        <taxon>Metazoa</taxon>
        <taxon>Chordata</taxon>
        <taxon>Craniata</taxon>
        <taxon>Vertebrata</taxon>
        <taxon>Euteleostomi</taxon>
        <taxon>Mammalia</taxon>
        <taxon>Eutheria</taxon>
        <taxon>Afrotheria</taxon>
        <taxon>Chrysochloridae</taxon>
        <taxon>Chrysochlorinae</taxon>
        <taxon>Chrysochloris</taxon>
    </lineage>
</organism>
<dbReference type="GeneID" id="102811546"/>
<protein>
    <submittedName>
        <fullName evidence="18">Lysophospholipid acyltransferase LPCAT4</fullName>
    </submittedName>
</protein>
<dbReference type="CTD" id="254531"/>
<keyword evidence="7 15" id="KW-1133">Transmembrane helix</keyword>
<dbReference type="SUPFAM" id="SSF47473">
    <property type="entry name" value="EF-hand"/>
    <property type="match status" value="1"/>
</dbReference>
<accession>A0A9B0T5L4</accession>
<dbReference type="PANTHER" id="PTHR23063">
    <property type="entry name" value="PHOSPHOLIPID ACYLTRANSFERASE"/>
    <property type="match status" value="1"/>
</dbReference>
<keyword evidence="6 15" id="KW-0812">Transmembrane</keyword>
<dbReference type="SMART" id="SM00563">
    <property type="entry name" value="PlsC"/>
    <property type="match status" value="1"/>
</dbReference>
<evidence type="ECO:0000256" key="14">
    <source>
        <dbReference type="SAM" id="MobiDB-lite"/>
    </source>
</evidence>
<dbReference type="SUPFAM" id="SSF69593">
    <property type="entry name" value="Glycerol-3-phosphate (1)-acyltransferase"/>
    <property type="match status" value="1"/>
</dbReference>
<evidence type="ECO:0000259" key="16">
    <source>
        <dbReference type="SMART" id="SM00563"/>
    </source>
</evidence>
<evidence type="ECO:0000313" key="18">
    <source>
        <dbReference type="RefSeq" id="XP_006831883.1"/>
    </source>
</evidence>
<evidence type="ECO:0000256" key="3">
    <source>
        <dbReference type="ARBA" id="ARBA00008655"/>
    </source>
</evidence>
<dbReference type="InterPro" id="IPR002123">
    <property type="entry name" value="Plipid/glycerol_acylTrfase"/>
</dbReference>
<evidence type="ECO:0000256" key="8">
    <source>
        <dbReference type="ARBA" id="ARBA00023098"/>
    </source>
</evidence>
<evidence type="ECO:0000256" key="9">
    <source>
        <dbReference type="ARBA" id="ARBA00023136"/>
    </source>
</evidence>
<keyword evidence="10" id="KW-0594">Phospholipid biosynthesis</keyword>
<keyword evidence="17" id="KW-1185">Reference proteome</keyword>
<dbReference type="Pfam" id="PF01553">
    <property type="entry name" value="Acyltransferase"/>
    <property type="match status" value="1"/>
</dbReference>
<gene>
    <name evidence="18" type="primary">LPCAT4</name>
</gene>
<reference evidence="18" key="1">
    <citation type="submission" date="2025-08" db="UniProtKB">
        <authorList>
            <consortium name="RefSeq"/>
        </authorList>
    </citation>
    <scope>IDENTIFICATION</scope>
    <source>
        <tissue evidence="18">Spleen</tissue>
    </source>
</reference>
<evidence type="ECO:0000256" key="13">
    <source>
        <dbReference type="ARBA" id="ARBA00025707"/>
    </source>
</evidence>
<feature type="transmembrane region" description="Helical" evidence="15">
    <location>
        <begin position="36"/>
        <end position="59"/>
    </location>
</feature>
<evidence type="ECO:0000256" key="15">
    <source>
        <dbReference type="SAM" id="Phobius"/>
    </source>
</evidence>
<keyword evidence="5" id="KW-0808">Transferase</keyword>
<dbReference type="InterPro" id="IPR045252">
    <property type="entry name" value="LPCAT1-like"/>
</dbReference>
<dbReference type="GO" id="GO:0042171">
    <property type="term" value="F:lysophosphatidic acid acyltransferase activity"/>
    <property type="evidence" value="ECO:0007669"/>
    <property type="project" value="TreeGrafter"/>
</dbReference>
<keyword evidence="12 18" id="KW-0012">Acyltransferase</keyword>
<sequence length="521" mass="57495">MSQRSPGDWAPLDPSAGPPNPFVHELHLSRFQRVKFCFLGVLLAPIRVLLAFIILFLLWPFAWLQVVGLTEEQLQEPITGWRKTVCHNGVLGLSRLLFFMLGFLRIRVRGQRASRLQAPVLVAAPHSTFFDPIVLLPCDLPKVVSRAENLSVPVIGALLRFNQAILVSRHDPASRRKVVEEVRRRATSGGKWPQVLFFPEGTCSNKKALLKFKPGAFIAGVPVQPVLIRYPNSLDTTSWAWRGPGVLKVLWLTASQPCSIVDVEFLPVYHPSPEESRDPTFYANNVQRVMAQALGIPATECEFVGNIPVIVMGRLKVALEPQLWELGKVLRKAGLSPSCVDTGAEPGRSRMISRDEFARQLQLSDPQTVAGAFSYFHQDTKGLVDFRDVALALAALDGSRSLEELIRLAFELFAEEQAEGSGRLLYKDGFSTILHLLLGSPRPATTTLHAELCQVGTSQGLSLCQFQNFSLHDPLYGKLFNTYLRPPRTPRGTSQITNASCPGNPTALANGTVQAPKTKGD</sequence>
<dbReference type="CDD" id="cd07991">
    <property type="entry name" value="LPLAT_LPCAT1-like"/>
    <property type="match status" value="1"/>
</dbReference>
<dbReference type="Proteomes" id="UP000504623">
    <property type="component" value="Unplaced"/>
</dbReference>
<dbReference type="RefSeq" id="XP_006831883.1">
    <property type="nucleotide sequence ID" value="XM_006831820.1"/>
</dbReference>
<dbReference type="PANTHER" id="PTHR23063:SF7">
    <property type="entry name" value="LYSOPHOSPHOLIPID ACYLTRANSFERASE LPCAT4"/>
    <property type="match status" value="1"/>
</dbReference>
<feature type="domain" description="Phospholipid/glycerol acyltransferase" evidence="16">
    <location>
        <begin position="120"/>
        <end position="231"/>
    </location>
</feature>
<keyword evidence="4" id="KW-0444">Lipid biosynthesis</keyword>
<proteinExistence type="inferred from homology"/>
<evidence type="ECO:0000256" key="7">
    <source>
        <dbReference type="ARBA" id="ARBA00022989"/>
    </source>
</evidence>
<feature type="compositionally biased region" description="Polar residues" evidence="14">
    <location>
        <begin position="491"/>
        <end position="515"/>
    </location>
</feature>
<evidence type="ECO:0000256" key="5">
    <source>
        <dbReference type="ARBA" id="ARBA00022679"/>
    </source>
</evidence>
<dbReference type="GO" id="GO:0047184">
    <property type="term" value="F:1-acylglycerophosphocholine O-acyltransferase activity"/>
    <property type="evidence" value="ECO:0007669"/>
    <property type="project" value="TreeGrafter"/>
</dbReference>
<dbReference type="AlphaFoldDB" id="A0A9B0T5L4"/>
<evidence type="ECO:0000256" key="1">
    <source>
        <dbReference type="ARBA" id="ARBA00004370"/>
    </source>
</evidence>
<evidence type="ECO:0000256" key="2">
    <source>
        <dbReference type="ARBA" id="ARBA00005074"/>
    </source>
</evidence>
<evidence type="ECO:0000256" key="11">
    <source>
        <dbReference type="ARBA" id="ARBA00023264"/>
    </source>
</evidence>
<comment type="similarity">
    <text evidence="3">Belongs to the 1-acyl-sn-glycerol-3-phosphate acyltransferase family.</text>
</comment>
<keyword evidence="8" id="KW-0443">Lipid metabolism</keyword>
<dbReference type="GO" id="GO:0005783">
    <property type="term" value="C:endoplasmic reticulum"/>
    <property type="evidence" value="ECO:0007669"/>
    <property type="project" value="TreeGrafter"/>
</dbReference>
<keyword evidence="9 15" id="KW-0472">Membrane</keyword>
<evidence type="ECO:0000256" key="6">
    <source>
        <dbReference type="ARBA" id="ARBA00022692"/>
    </source>
</evidence>
<dbReference type="Gene3D" id="1.10.238.10">
    <property type="entry name" value="EF-hand"/>
    <property type="match status" value="1"/>
</dbReference>
<dbReference type="GO" id="GO:0036151">
    <property type="term" value="P:phosphatidylcholine acyl-chain remodeling"/>
    <property type="evidence" value="ECO:0007669"/>
    <property type="project" value="TreeGrafter"/>
</dbReference>
<dbReference type="GO" id="GO:0016020">
    <property type="term" value="C:membrane"/>
    <property type="evidence" value="ECO:0007669"/>
    <property type="project" value="UniProtKB-SubCell"/>
</dbReference>
<evidence type="ECO:0000256" key="4">
    <source>
        <dbReference type="ARBA" id="ARBA00022516"/>
    </source>
</evidence>
<name>A0A9B0T5L4_CHRAS</name>
<comment type="subcellular location">
    <subcellularLocation>
        <location evidence="1">Membrane</location>
    </subcellularLocation>
</comment>
<feature type="region of interest" description="Disordered" evidence="14">
    <location>
        <begin position="487"/>
        <end position="521"/>
    </location>
</feature>